<evidence type="ECO:0000256" key="1">
    <source>
        <dbReference type="SAM" id="MobiDB-lite"/>
    </source>
</evidence>
<dbReference type="EMBL" id="CP045895">
    <property type="protein sequence ID" value="QQP49240.1"/>
    <property type="molecule type" value="Genomic_DNA"/>
</dbReference>
<name>A0A7T8K947_CALRO</name>
<dbReference type="AlphaFoldDB" id="A0A7T8K947"/>
<dbReference type="Proteomes" id="UP000595437">
    <property type="component" value="Chromosome 6"/>
</dbReference>
<gene>
    <name evidence="2" type="ORF">FKW44_009827</name>
</gene>
<keyword evidence="3" id="KW-1185">Reference proteome</keyword>
<organism evidence="2 3">
    <name type="scientific">Caligus rogercresseyi</name>
    <name type="common">Sea louse</name>
    <dbReference type="NCBI Taxonomy" id="217165"/>
    <lineage>
        <taxon>Eukaryota</taxon>
        <taxon>Metazoa</taxon>
        <taxon>Ecdysozoa</taxon>
        <taxon>Arthropoda</taxon>
        <taxon>Crustacea</taxon>
        <taxon>Multicrustacea</taxon>
        <taxon>Hexanauplia</taxon>
        <taxon>Copepoda</taxon>
        <taxon>Siphonostomatoida</taxon>
        <taxon>Caligidae</taxon>
        <taxon>Caligus</taxon>
    </lineage>
</organism>
<evidence type="ECO:0000313" key="3">
    <source>
        <dbReference type="Proteomes" id="UP000595437"/>
    </source>
</evidence>
<protein>
    <submittedName>
        <fullName evidence="2">Uncharacterized protein</fullName>
    </submittedName>
</protein>
<evidence type="ECO:0000313" key="2">
    <source>
        <dbReference type="EMBL" id="QQP49240.1"/>
    </source>
</evidence>
<proteinExistence type="predicted"/>
<accession>A0A7T8K947</accession>
<feature type="compositionally biased region" description="Basic and acidic residues" evidence="1">
    <location>
        <begin position="27"/>
        <end position="43"/>
    </location>
</feature>
<feature type="region of interest" description="Disordered" evidence="1">
    <location>
        <begin position="27"/>
        <end position="59"/>
    </location>
</feature>
<reference evidence="3" key="1">
    <citation type="submission" date="2021-01" db="EMBL/GenBank/DDBJ databases">
        <title>Caligus Genome Assembly.</title>
        <authorList>
            <person name="Gallardo-Escarate C."/>
        </authorList>
    </citation>
    <scope>NUCLEOTIDE SEQUENCE [LARGE SCALE GENOMIC DNA]</scope>
</reference>
<sequence length="59" mass="6487">MSALPPEPPDPCPSGRVVEERNIEENFCEAKEPSSKVFSEKEGANISTEGALKEGKRRK</sequence>